<keyword evidence="2" id="KW-1185">Reference proteome</keyword>
<protein>
    <submittedName>
        <fullName evidence="1">Uncharacterized protein</fullName>
    </submittedName>
</protein>
<proteinExistence type="predicted"/>
<dbReference type="RefSeq" id="WP_098195786.1">
    <property type="nucleotide sequence ID" value="NZ_CP023777.1"/>
</dbReference>
<organism evidence="1 2">
    <name type="scientific">Chitinophaga caeni</name>
    <dbReference type="NCBI Taxonomy" id="2029983"/>
    <lineage>
        <taxon>Bacteria</taxon>
        <taxon>Pseudomonadati</taxon>
        <taxon>Bacteroidota</taxon>
        <taxon>Chitinophagia</taxon>
        <taxon>Chitinophagales</taxon>
        <taxon>Chitinophagaceae</taxon>
        <taxon>Chitinophaga</taxon>
    </lineage>
</organism>
<dbReference type="KEGG" id="cbae:COR50_20805"/>
<sequence>MLTTDTTNPVPEQINYLLRDFFYKLDQIGCTHVSVSLHMPDENFRAMTILQSPETIRVNETNNLEFISWKMDQKPMKNIITIIKAKDAATGK</sequence>
<dbReference type="Proteomes" id="UP000220133">
    <property type="component" value="Chromosome"/>
</dbReference>
<dbReference type="EMBL" id="CP023777">
    <property type="protein sequence ID" value="ATL49419.1"/>
    <property type="molecule type" value="Genomic_DNA"/>
</dbReference>
<dbReference type="AlphaFoldDB" id="A0A291QZG6"/>
<dbReference type="OrthoDB" id="9925383at2"/>
<evidence type="ECO:0000313" key="1">
    <source>
        <dbReference type="EMBL" id="ATL49419.1"/>
    </source>
</evidence>
<name>A0A291QZG6_9BACT</name>
<reference evidence="1 2" key="1">
    <citation type="submission" date="2017-10" db="EMBL/GenBank/DDBJ databases">
        <title>Paenichitinophaga pekingensis gen. nov., sp. nov., isolated from activated sludge.</title>
        <authorList>
            <person name="Jin D."/>
            <person name="Kong X."/>
            <person name="Deng Y."/>
            <person name="Bai Z."/>
        </authorList>
    </citation>
    <scope>NUCLEOTIDE SEQUENCE [LARGE SCALE GENOMIC DNA]</scope>
    <source>
        <strain evidence="1 2">13</strain>
    </source>
</reference>
<evidence type="ECO:0000313" key="2">
    <source>
        <dbReference type="Proteomes" id="UP000220133"/>
    </source>
</evidence>
<accession>A0A291QZG6</accession>
<gene>
    <name evidence="1" type="ORF">COR50_20805</name>
</gene>